<name>A0ABQ4SVB1_9HYPH</name>
<dbReference type="RefSeq" id="WP_238275139.1">
    <property type="nucleotide sequence ID" value="NZ_BPQR01000029.1"/>
</dbReference>
<proteinExistence type="predicted"/>
<dbReference type="PANTHER" id="PTHR39176">
    <property type="entry name" value="PERIPLASMIC PROTEIN-RELATED"/>
    <property type="match status" value="1"/>
</dbReference>
<reference evidence="3" key="1">
    <citation type="journal article" date="2021" name="Front. Microbiol.">
        <title>Comprehensive Comparative Genomics and Phenotyping of Methylobacterium Species.</title>
        <authorList>
            <person name="Alessa O."/>
            <person name="Ogura Y."/>
            <person name="Fujitani Y."/>
            <person name="Takami H."/>
            <person name="Hayashi T."/>
            <person name="Sahin N."/>
            <person name="Tani A."/>
        </authorList>
    </citation>
    <scope>NUCLEOTIDE SEQUENCE</scope>
    <source>
        <strain evidence="3">LMG 23639</strain>
    </source>
</reference>
<evidence type="ECO:0000256" key="1">
    <source>
        <dbReference type="SAM" id="SignalP"/>
    </source>
</evidence>
<dbReference type="Proteomes" id="UP001055102">
    <property type="component" value="Unassembled WGS sequence"/>
</dbReference>
<dbReference type="Pfam" id="PF07007">
    <property type="entry name" value="LprI"/>
    <property type="match status" value="1"/>
</dbReference>
<protein>
    <recommendedName>
        <fullName evidence="2">Lysozyme inhibitor LprI-like N-terminal domain-containing protein</fullName>
    </recommendedName>
</protein>
<evidence type="ECO:0000313" key="4">
    <source>
        <dbReference type="Proteomes" id="UP001055102"/>
    </source>
</evidence>
<organism evidence="3 4">
    <name type="scientific">Methylobacterium jeotgali</name>
    <dbReference type="NCBI Taxonomy" id="381630"/>
    <lineage>
        <taxon>Bacteria</taxon>
        <taxon>Pseudomonadati</taxon>
        <taxon>Pseudomonadota</taxon>
        <taxon>Alphaproteobacteria</taxon>
        <taxon>Hyphomicrobiales</taxon>
        <taxon>Methylobacteriaceae</taxon>
        <taxon>Methylobacterium</taxon>
    </lineage>
</organism>
<dbReference type="InterPro" id="IPR009739">
    <property type="entry name" value="LprI-like_N"/>
</dbReference>
<feature type="signal peptide" evidence="1">
    <location>
        <begin position="1"/>
        <end position="19"/>
    </location>
</feature>
<feature type="chain" id="PRO_5045835442" description="Lysozyme inhibitor LprI-like N-terminal domain-containing protein" evidence="1">
    <location>
        <begin position="20"/>
        <end position="139"/>
    </location>
</feature>
<dbReference type="PANTHER" id="PTHR39176:SF1">
    <property type="entry name" value="PERIPLASMIC PROTEIN"/>
    <property type="match status" value="1"/>
</dbReference>
<keyword evidence="4" id="KW-1185">Reference proteome</keyword>
<comment type="caution">
    <text evidence="3">The sequence shown here is derived from an EMBL/GenBank/DDBJ whole genome shotgun (WGS) entry which is preliminary data.</text>
</comment>
<dbReference type="Gene3D" id="1.20.1270.180">
    <property type="match status" value="1"/>
</dbReference>
<sequence>MRFAAAALLLGLAVVPASAEPKAVPVDCAKASSTPEIAFCAQEDFERADKLLNEAYKGMLAKVGSASADVPGLAVQQKAWREALVESQRRWIAFRDADCAAVGAGWMGGTGMGAAVSNCLADATRARTKVLQSRTREGG</sequence>
<keyword evidence="1" id="KW-0732">Signal</keyword>
<gene>
    <name evidence="3" type="ORF">AOPFMNJM_1758</name>
</gene>
<evidence type="ECO:0000259" key="2">
    <source>
        <dbReference type="Pfam" id="PF07007"/>
    </source>
</evidence>
<reference evidence="3" key="2">
    <citation type="submission" date="2021-08" db="EMBL/GenBank/DDBJ databases">
        <authorList>
            <person name="Tani A."/>
            <person name="Ola A."/>
            <person name="Ogura Y."/>
            <person name="Katsura K."/>
            <person name="Hayashi T."/>
        </authorList>
    </citation>
    <scope>NUCLEOTIDE SEQUENCE</scope>
    <source>
        <strain evidence="3">LMG 23639</strain>
    </source>
</reference>
<accession>A0ABQ4SVB1</accession>
<feature type="domain" description="Lysozyme inhibitor LprI-like N-terminal" evidence="2">
    <location>
        <begin position="28"/>
        <end position="131"/>
    </location>
</feature>
<evidence type="ECO:0000313" key="3">
    <source>
        <dbReference type="EMBL" id="GJE06439.1"/>
    </source>
</evidence>
<dbReference type="EMBL" id="BPQR01000029">
    <property type="protein sequence ID" value="GJE06439.1"/>
    <property type="molecule type" value="Genomic_DNA"/>
</dbReference>